<accession>A0A3B0TZC5</accession>
<name>A0A3B0TZC5_9ZZZZ</name>
<dbReference type="AlphaFoldDB" id="A0A3B0TZC5"/>
<feature type="non-terminal residue" evidence="2">
    <location>
        <position position="1"/>
    </location>
</feature>
<feature type="compositionally biased region" description="Polar residues" evidence="1">
    <location>
        <begin position="81"/>
        <end position="91"/>
    </location>
</feature>
<evidence type="ECO:0000256" key="1">
    <source>
        <dbReference type="SAM" id="MobiDB-lite"/>
    </source>
</evidence>
<organism evidence="2">
    <name type="scientific">hydrothermal vent metagenome</name>
    <dbReference type="NCBI Taxonomy" id="652676"/>
    <lineage>
        <taxon>unclassified sequences</taxon>
        <taxon>metagenomes</taxon>
        <taxon>ecological metagenomes</taxon>
    </lineage>
</organism>
<sequence length="253" mass="27612">RVDILERLADLIRPLISFDPARHHGTPPEGAAKRNGFQVTVQMTSLLGCAGEDFASILKSLGYRIERTKIDPEKSGDPKASNGSDSPTGDTAKTEKEEDSKSVGDTDSAELAKLDGVEISPAEEKPEEDLEQLKNLDGAKTTSEQEPKTEQETATEQESKTPAEPEFLEIWFPVSRRPQNSNQNKSGSQSARKPNKKFTDKKAGNKNPRNNFAGSGNKSHANKRPAPKRKEKPIDPDSPFAALAALKLKAPKK</sequence>
<proteinExistence type="predicted"/>
<keyword evidence="2" id="KW-0378">Hydrolase</keyword>
<feature type="compositionally biased region" description="Low complexity" evidence="1">
    <location>
        <begin position="241"/>
        <end position="253"/>
    </location>
</feature>
<feature type="compositionally biased region" description="Basic and acidic residues" evidence="1">
    <location>
        <begin position="143"/>
        <end position="163"/>
    </location>
</feature>
<protein>
    <submittedName>
        <fullName evidence="2">ATP-dependent DNA helicase</fullName>
    </submittedName>
</protein>
<keyword evidence="2" id="KW-0547">Nucleotide-binding</keyword>
<keyword evidence="2" id="KW-0347">Helicase</keyword>
<keyword evidence="2" id="KW-0067">ATP-binding</keyword>
<gene>
    <name evidence="2" type="ORF">MNBD_ALPHA11-167</name>
</gene>
<feature type="region of interest" description="Disordered" evidence="1">
    <location>
        <begin position="68"/>
        <end position="253"/>
    </location>
</feature>
<feature type="compositionally biased region" description="Basic and acidic residues" evidence="1">
    <location>
        <begin position="92"/>
        <end position="116"/>
    </location>
</feature>
<dbReference type="EMBL" id="UOEQ01000463">
    <property type="protein sequence ID" value="VAW23378.1"/>
    <property type="molecule type" value="Genomic_DNA"/>
</dbReference>
<reference evidence="2" key="1">
    <citation type="submission" date="2018-06" db="EMBL/GenBank/DDBJ databases">
        <authorList>
            <person name="Zhirakovskaya E."/>
        </authorList>
    </citation>
    <scope>NUCLEOTIDE SEQUENCE</scope>
</reference>
<feature type="compositionally biased region" description="Low complexity" evidence="1">
    <location>
        <begin position="179"/>
        <end position="190"/>
    </location>
</feature>
<evidence type="ECO:0000313" key="2">
    <source>
        <dbReference type="EMBL" id="VAW23378.1"/>
    </source>
</evidence>
<feature type="compositionally biased region" description="Basic and acidic residues" evidence="1">
    <location>
        <begin position="68"/>
        <end position="77"/>
    </location>
</feature>
<feature type="compositionally biased region" description="Basic residues" evidence="1">
    <location>
        <begin position="220"/>
        <end position="231"/>
    </location>
</feature>
<feature type="compositionally biased region" description="Polar residues" evidence="1">
    <location>
        <begin position="207"/>
        <end position="219"/>
    </location>
</feature>
<dbReference type="GO" id="GO:0004386">
    <property type="term" value="F:helicase activity"/>
    <property type="evidence" value="ECO:0007669"/>
    <property type="project" value="UniProtKB-KW"/>
</dbReference>